<dbReference type="Proteomes" id="UP001499993">
    <property type="component" value="Unassembled WGS sequence"/>
</dbReference>
<feature type="domain" description="Glycosyltransferase subfamily 4-like N-terminal" evidence="10">
    <location>
        <begin position="56"/>
        <end position="231"/>
    </location>
</feature>
<gene>
    <name evidence="7 11" type="primary">mshA</name>
    <name evidence="11" type="ORF">GCM10023224_20530</name>
</gene>
<evidence type="ECO:0000256" key="7">
    <source>
        <dbReference type="HAMAP-Rule" id="MF_01695"/>
    </source>
</evidence>
<keyword evidence="12" id="KW-1185">Reference proteome</keyword>
<feature type="binding site" evidence="7">
    <location>
        <position position="145"/>
    </location>
    <ligand>
        <name>1D-myo-inositol 3-phosphate</name>
        <dbReference type="ChEBI" id="CHEBI:58401"/>
    </ligand>
</feature>
<comment type="subunit">
    <text evidence="7">Homodimer.</text>
</comment>
<name>A0ABP9GDD0_9ACTN</name>
<keyword evidence="3 7" id="KW-0808">Transferase</keyword>
<evidence type="ECO:0000256" key="3">
    <source>
        <dbReference type="ARBA" id="ARBA00022679"/>
    </source>
</evidence>
<feature type="binding site" evidence="7">
    <location>
        <position position="189"/>
    </location>
    <ligand>
        <name>1D-myo-inositol 3-phosphate</name>
        <dbReference type="ChEBI" id="CHEBI:58401"/>
    </ligand>
</feature>
<dbReference type="PANTHER" id="PTHR45947:SF3">
    <property type="entry name" value="SULFOQUINOVOSYL TRANSFERASE SQD2"/>
    <property type="match status" value="1"/>
</dbReference>
<feature type="binding site" evidence="7">
    <location>
        <position position="57"/>
    </location>
    <ligand>
        <name>UDP-N-acetyl-alpha-D-glucosamine</name>
        <dbReference type="ChEBI" id="CHEBI:57705"/>
    </ligand>
</feature>
<organism evidence="11 12">
    <name type="scientific">Streptomonospora halophila</name>
    <dbReference type="NCBI Taxonomy" id="427369"/>
    <lineage>
        <taxon>Bacteria</taxon>
        <taxon>Bacillati</taxon>
        <taxon>Actinomycetota</taxon>
        <taxon>Actinomycetes</taxon>
        <taxon>Streptosporangiales</taxon>
        <taxon>Nocardiopsidaceae</taxon>
        <taxon>Streptomonospora</taxon>
    </lineage>
</organism>
<feature type="binding site" evidence="7">
    <location>
        <position position="263"/>
    </location>
    <ligand>
        <name>UDP-N-acetyl-alpha-D-glucosamine</name>
        <dbReference type="ChEBI" id="CHEBI:57705"/>
    </ligand>
</feature>
<dbReference type="Pfam" id="PF00534">
    <property type="entry name" value="Glycos_transf_1"/>
    <property type="match status" value="1"/>
</dbReference>
<feature type="binding site" evidence="7">
    <location>
        <position position="339"/>
    </location>
    <ligand>
        <name>Mg(2+)</name>
        <dbReference type="ChEBI" id="CHEBI:18420"/>
    </ligand>
</feature>
<dbReference type="Pfam" id="PF13579">
    <property type="entry name" value="Glyco_trans_4_4"/>
    <property type="match status" value="1"/>
</dbReference>
<keyword evidence="4 7" id="KW-0479">Metal-binding</keyword>
<feature type="binding site" evidence="7">
    <location>
        <position position="268"/>
    </location>
    <ligand>
        <name>UDP-N-acetyl-alpha-D-glucosamine</name>
        <dbReference type="ChEBI" id="CHEBI:57705"/>
    </ligand>
</feature>
<evidence type="ECO:0000259" key="9">
    <source>
        <dbReference type="Pfam" id="PF00534"/>
    </source>
</evidence>
<evidence type="ECO:0000256" key="2">
    <source>
        <dbReference type="ARBA" id="ARBA00022676"/>
    </source>
</evidence>
<dbReference type="NCBIfam" id="TIGR03449">
    <property type="entry name" value="mycothiol_MshA"/>
    <property type="match status" value="1"/>
</dbReference>
<dbReference type="HAMAP" id="MF_01695">
    <property type="entry name" value="MshA"/>
    <property type="match status" value="1"/>
</dbReference>
<feature type="binding site" evidence="7">
    <location>
        <position position="112"/>
    </location>
    <ligand>
        <name>1D-myo-inositol 3-phosphate</name>
        <dbReference type="ChEBI" id="CHEBI:58401"/>
    </ligand>
</feature>
<feature type="domain" description="Glycosyl transferase family 1" evidence="9">
    <location>
        <begin position="246"/>
        <end position="417"/>
    </location>
</feature>
<reference evidence="12" key="1">
    <citation type="journal article" date="2019" name="Int. J. Syst. Evol. Microbiol.">
        <title>The Global Catalogue of Microorganisms (GCM) 10K type strain sequencing project: providing services to taxonomists for standard genome sequencing and annotation.</title>
        <authorList>
            <consortium name="The Broad Institute Genomics Platform"/>
            <consortium name="The Broad Institute Genome Sequencing Center for Infectious Disease"/>
            <person name="Wu L."/>
            <person name="Ma J."/>
        </authorList>
    </citation>
    <scope>NUCLEOTIDE SEQUENCE [LARGE SCALE GENOMIC DNA]</scope>
    <source>
        <strain evidence="12">JCM 18123</strain>
    </source>
</reference>
<evidence type="ECO:0000256" key="6">
    <source>
        <dbReference type="ARBA" id="ARBA00048131"/>
    </source>
</evidence>
<evidence type="ECO:0000256" key="1">
    <source>
        <dbReference type="ARBA" id="ARBA00008449"/>
    </source>
</evidence>
<evidence type="ECO:0000256" key="8">
    <source>
        <dbReference type="SAM" id="MobiDB-lite"/>
    </source>
</evidence>
<dbReference type="EMBL" id="BAABIK010000009">
    <property type="protein sequence ID" value="GAA4939050.1"/>
    <property type="molecule type" value="Genomic_DNA"/>
</dbReference>
<feature type="binding site" evidence="7">
    <location>
        <begin position="49"/>
        <end position="50"/>
    </location>
    <ligand>
        <name>UDP-N-acetyl-alpha-D-glucosamine</name>
        <dbReference type="ChEBI" id="CHEBI:57705"/>
    </ligand>
</feature>
<accession>A0ABP9GDD0</accession>
<evidence type="ECO:0000256" key="5">
    <source>
        <dbReference type="ARBA" id="ARBA00022842"/>
    </source>
</evidence>
<feature type="binding site" evidence="7">
    <location>
        <position position="359"/>
    </location>
    <ligand>
        <name>UDP-N-acetyl-alpha-D-glucosamine</name>
        <dbReference type="ChEBI" id="CHEBI:57705"/>
    </ligand>
</feature>
<keyword evidence="5 7" id="KW-0460">Magnesium</keyword>
<feature type="binding site" evidence="7">
    <location>
        <begin position="54"/>
        <end position="59"/>
    </location>
    <ligand>
        <name>1D-myo-inositol 3-phosphate</name>
        <dbReference type="ChEBI" id="CHEBI:58401"/>
    </ligand>
</feature>
<feature type="binding site" evidence="7">
    <location>
        <position position="338"/>
    </location>
    <ligand>
        <name>Mg(2+)</name>
        <dbReference type="ChEBI" id="CHEBI:18420"/>
    </ligand>
</feature>
<dbReference type="InterPro" id="IPR001296">
    <property type="entry name" value="Glyco_trans_1"/>
</dbReference>
<feature type="binding site" evidence="7">
    <location>
        <position position="329"/>
    </location>
    <ligand>
        <name>UDP-N-acetyl-alpha-D-glucosamine</name>
        <dbReference type="ChEBI" id="CHEBI:57705"/>
    </ligand>
</feature>
<comment type="caution">
    <text evidence="11">The sequence shown here is derived from an EMBL/GenBank/DDBJ whole genome shotgun (WGS) entry which is preliminary data.</text>
</comment>
<feature type="binding site" evidence="7">
    <location>
        <position position="169"/>
    </location>
    <ligand>
        <name>1D-myo-inositol 3-phosphate</name>
        <dbReference type="ChEBI" id="CHEBI:58401"/>
    </ligand>
</feature>
<feature type="binding site" evidence="7">
    <location>
        <position position="365"/>
    </location>
    <ligand>
        <name>Mg(2+)</name>
        <dbReference type="ChEBI" id="CHEBI:18420"/>
    </ligand>
</feature>
<dbReference type="InterPro" id="IPR017814">
    <property type="entry name" value="Mycothiol_biosynthesis_MshA"/>
</dbReference>
<evidence type="ECO:0000259" key="10">
    <source>
        <dbReference type="Pfam" id="PF13579"/>
    </source>
</evidence>
<sequence>MVADSPDALEKGPAQRFPAPGPLDRGRVGGGPLPRRIASISLHTSPLEQPGSGDAGGLNVYTVEVAKRLAARGVATDVFTRATRPDQPPVVEMLPGVTVRHIPAGPYGALDKSALAHYLCPFIFGVLQAEADNEPDHYGLVHGHYWLSGRAGLAAAQRWGVPLVQSMHTLAKVKNLALAKGDAAEPEYRVRGEEHLVRNADHLVANTAVEAGQLVEHYGADPFRVSTVPPGVDLDVFSPGSRRDALREIGLAEDTEMLLFVGRVQRLKAPDVLLRSAAALLERDPSLRGRLVVAVVGGLSGSDYAQPRRLAELARSLGIADIVRWEPPRSRAELVSFYRAATATVVPSYSESFGLVAVESEACGTPVVAARVGGLPTAVRDDVSGVLVDGHDPAEYARVLERLIREPARRDALGAAAVTHAAGLGWEATVDGLLDVYRGTLVEERLPVASGQ</sequence>
<dbReference type="InterPro" id="IPR050194">
    <property type="entry name" value="Glycosyltransferase_grp1"/>
</dbReference>
<proteinExistence type="inferred from homology"/>
<dbReference type="EC" id="2.4.1.250" evidence="7"/>
<keyword evidence="2 7" id="KW-0328">Glycosyltransferase</keyword>
<comment type="catalytic activity">
    <reaction evidence="6 7">
        <text>1D-myo-inositol 3-phosphate + UDP-N-acetyl-alpha-D-glucosamine = 1D-myo-inositol 2-acetamido-2-deoxy-alpha-D-glucopyranoside 3-phosphate + UDP + H(+)</text>
        <dbReference type="Rhea" id="RHEA:26188"/>
        <dbReference type="ChEBI" id="CHEBI:15378"/>
        <dbReference type="ChEBI" id="CHEBI:57705"/>
        <dbReference type="ChEBI" id="CHEBI:58223"/>
        <dbReference type="ChEBI" id="CHEBI:58401"/>
        <dbReference type="ChEBI" id="CHEBI:58892"/>
        <dbReference type="EC" id="2.4.1.250"/>
    </reaction>
</comment>
<evidence type="ECO:0000313" key="12">
    <source>
        <dbReference type="Proteomes" id="UP001499993"/>
    </source>
</evidence>
<feature type="region of interest" description="Disordered" evidence="8">
    <location>
        <begin position="1"/>
        <end position="30"/>
    </location>
</feature>
<dbReference type="Gene3D" id="3.40.50.2000">
    <property type="entry name" value="Glycogen Phosphorylase B"/>
    <property type="match status" value="2"/>
</dbReference>
<evidence type="ECO:0000256" key="4">
    <source>
        <dbReference type="ARBA" id="ARBA00022723"/>
    </source>
</evidence>
<feature type="binding site" evidence="7">
    <location>
        <position position="43"/>
    </location>
    <ligand>
        <name>1D-myo-inositol 3-phosphate</name>
        <dbReference type="ChEBI" id="CHEBI:58401"/>
    </ligand>
</feature>
<comment type="similarity">
    <text evidence="1 7">Belongs to the glycosyltransferase group 1 family. MshA subfamily.</text>
</comment>
<dbReference type="PANTHER" id="PTHR45947">
    <property type="entry name" value="SULFOQUINOVOSYL TRANSFERASE SQD2"/>
    <property type="match status" value="1"/>
</dbReference>
<dbReference type="SUPFAM" id="SSF53756">
    <property type="entry name" value="UDP-Glycosyltransferase/glycogen phosphorylase"/>
    <property type="match status" value="1"/>
</dbReference>
<protein>
    <recommendedName>
        <fullName evidence="7">D-inositol-3-phosphate glycosyltransferase</fullName>
        <ecNumber evidence="7">2.4.1.250</ecNumber>
    </recommendedName>
    <alternativeName>
        <fullName evidence="7">N-acetylglucosamine-inositol-phosphate N-acetylglucosaminyltransferase</fullName>
        <shortName evidence="7">GlcNAc-Ins-P N-acetylglucosaminyltransferase</shortName>
    </alternativeName>
</protein>
<dbReference type="InterPro" id="IPR028098">
    <property type="entry name" value="Glyco_trans_4-like_N"/>
</dbReference>
<feature type="binding site" evidence="7">
    <location>
        <position position="341"/>
    </location>
    <ligand>
        <name>Mg(2+)</name>
        <dbReference type="ChEBI" id="CHEBI:18420"/>
    </ligand>
</feature>
<comment type="function">
    <text evidence="7">Catalyzes the transfer of a N-acetyl-glucosamine moiety to 1D-myo-inositol 3-phosphate to produce 1D-myo-inositol 2-acetamido-2-deoxy-glucopyranoside 3-phosphate in the mycothiol biosynthesis pathway.</text>
</comment>
<evidence type="ECO:0000313" key="11">
    <source>
        <dbReference type="EMBL" id="GAA4939050.1"/>
    </source>
</evidence>
<feature type="binding site" evidence="7">
    <location>
        <position position="351"/>
    </location>
    <ligand>
        <name>UDP-N-acetyl-alpha-D-glucosamine</name>
        <dbReference type="ChEBI" id="CHEBI:57705"/>
    </ligand>
</feature>